<evidence type="ECO:0000256" key="7">
    <source>
        <dbReference type="SAM" id="Phobius"/>
    </source>
</evidence>
<evidence type="ECO:0000256" key="2">
    <source>
        <dbReference type="ARBA" id="ARBA00006679"/>
    </source>
</evidence>
<organism evidence="8 9">
    <name type="scientific">Lonepinella koalarum</name>
    <dbReference type="NCBI Taxonomy" id="53417"/>
    <lineage>
        <taxon>Bacteria</taxon>
        <taxon>Pseudomonadati</taxon>
        <taxon>Pseudomonadota</taxon>
        <taxon>Gammaproteobacteria</taxon>
        <taxon>Pasteurellales</taxon>
        <taxon>Pasteurellaceae</taxon>
        <taxon>Lonepinella</taxon>
    </lineage>
</organism>
<keyword evidence="4 7" id="KW-0812">Transmembrane</keyword>
<evidence type="ECO:0000313" key="9">
    <source>
        <dbReference type="Proteomes" id="UP000295496"/>
    </source>
</evidence>
<dbReference type="Proteomes" id="UP000295496">
    <property type="component" value="Unassembled WGS sequence"/>
</dbReference>
<reference evidence="8 9" key="1">
    <citation type="submission" date="2019-03" db="EMBL/GenBank/DDBJ databases">
        <title>Genomic Encyclopedia of Type Strains, Phase IV (KMG-IV): sequencing the most valuable type-strain genomes for metagenomic binning, comparative biology and taxonomic classification.</title>
        <authorList>
            <person name="Goeker M."/>
        </authorList>
    </citation>
    <scope>NUCLEOTIDE SEQUENCE [LARGE SCALE GENOMIC DNA]</scope>
    <source>
        <strain evidence="8 9">DSM 10053</strain>
    </source>
</reference>
<comment type="similarity">
    <text evidence="2">Belongs to the DoxX family.</text>
</comment>
<dbReference type="InterPro" id="IPR051907">
    <property type="entry name" value="DoxX-like_oxidoreductase"/>
</dbReference>
<evidence type="ECO:0000313" key="8">
    <source>
        <dbReference type="EMBL" id="TCK68431.1"/>
    </source>
</evidence>
<feature type="transmembrane region" description="Helical" evidence="7">
    <location>
        <begin position="84"/>
        <end position="106"/>
    </location>
</feature>
<name>A0A4V2PTY5_9PAST</name>
<feature type="transmembrane region" description="Helical" evidence="7">
    <location>
        <begin position="118"/>
        <end position="136"/>
    </location>
</feature>
<dbReference type="AlphaFoldDB" id="A0A4V2PTY5"/>
<keyword evidence="6 7" id="KW-0472">Membrane</keyword>
<proteinExistence type="inferred from homology"/>
<comment type="subcellular location">
    <subcellularLocation>
        <location evidence="1">Cell membrane</location>
        <topology evidence="1">Multi-pass membrane protein</topology>
    </subcellularLocation>
</comment>
<dbReference type="EMBL" id="SMGJ01000005">
    <property type="protein sequence ID" value="TCK68431.1"/>
    <property type="molecule type" value="Genomic_DNA"/>
</dbReference>
<evidence type="ECO:0000256" key="6">
    <source>
        <dbReference type="ARBA" id="ARBA00023136"/>
    </source>
</evidence>
<keyword evidence="3" id="KW-1003">Cell membrane</keyword>
<evidence type="ECO:0000256" key="5">
    <source>
        <dbReference type="ARBA" id="ARBA00022989"/>
    </source>
</evidence>
<gene>
    <name evidence="8" type="ORF">EV692_1765</name>
</gene>
<evidence type="ECO:0000256" key="1">
    <source>
        <dbReference type="ARBA" id="ARBA00004651"/>
    </source>
</evidence>
<evidence type="ECO:0000256" key="4">
    <source>
        <dbReference type="ARBA" id="ARBA00022692"/>
    </source>
</evidence>
<dbReference type="PANTHER" id="PTHR33452">
    <property type="entry name" value="OXIDOREDUCTASE CATD-RELATED"/>
    <property type="match status" value="1"/>
</dbReference>
<sequence>MSTTIEKINQSVNKPDLAKFILRVSFAFMFLLHGIHKVTGGIDFITDRFIELGLPAFFANAVYVCEIVVPIFIMFGVFTRINAFIGVISCIIIILVRYIPLIFALAPTGAWAIEGVTTYLFAFWSIMHLGSGKYALKAD</sequence>
<dbReference type="InterPro" id="IPR032808">
    <property type="entry name" value="DoxX"/>
</dbReference>
<dbReference type="PANTHER" id="PTHR33452:SF1">
    <property type="entry name" value="INNER MEMBRANE PROTEIN YPHA-RELATED"/>
    <property type="match status" value="1"/>
</dbReference>
<dbReference type="RefSeq" id="WP_132302357.1">
    <property type="nucleotide sequence ID" value="NZ_CP170642.1"/>
</dbReference>
<feature type="transmembrane region" description="Helical" evidence="7">
    <location>
        <begin position="20"/>
        <end position="36"/>
    </location>
</feature>
<dbReference type="OrthoDB" id="280866at2"/>
<protein>
    <submittedName>
        <fullName evidence="8">Putative oxidoreductase</fullName>
    </submittedName>
</protein>
<evidence type="ECO:0000256" key="3">
    <source>
        <dbReference type="ARBA" id="ARBA00022475"/>
    </source>
</evidence>
<keyword evidence="9" id="KW-1185">Reference proteome</keyword>
<feature type="transmembrane region" description="Helical" evidence="7">
    <location>
        <begin position="56"/>
        <end position="77"/>
    </location>
</feature>
<accession>A0A4V2PTY5</accession>
<dbReference type="Pfam" id="PF07681">
    <property type="entry name" value="DoxX"/>
    <property type="match status" value="1"/>
</dbReference>
<dbReference type="GO" id="GO:0005886">
    <property type="term" value="C:plasma membrane"/>
    <property type="evidence" value="ECO:0007669"/>
    <property type="project" value="UniProtKB-SubCell"/>
</dbReference>
<comment type="caution">
    <text evidence="8">The sequence shown here is derived from an EMBL/GenBank/DDBJ whole genome shotgun (WGS) entry which is preliminary data.</text>
</comment>
<keyword evidence="5 7" id="KW-1133">Transmembrane helix</keyword>